<name>A0A1M6EE14_9CLOT</name>
<evidence type="ECO:0000313" key="2">
    <source>
        <dbReference type="EMBL" id="SHI83673.1"/>
    </source>
</evidence>
<evidence type="ECO:0000256" key="1">
    <source>
        <dbReference type="SAM" id="Phobius"/>
    </source>
</evidence>
<dbReference type="AlphaFoldDB" id="A0A1M6EE14"/>
<dbReference type="RefSeq" id="WP_072985419.1">
    <property type="nucleotide sequence ID" value="NZ_FQZB01000005.1"/>
</dbReference>
<gene>
    <name evidence="2" type="ORF">SAMN02745163_00830</name>
</gene>
<dbReference type="Proteomes" id="UP000184310">
    <property type="component" value="Unassembled WGS sequence"/>
</dbReference>
<accession>A0A1M6EE14</accession>
<evidence type="ECO:0000313" key="3">
    <source>
        <dbReference type="Proteomes" id="UP000184310"/>
    </source>
</evidence>
<keyword evidence="3" id="KW-1185">Reference proteome</keyword>
<organism evidence="2 3">
    <name type="scientific">Clostridium cavendishii DSM 21758</name>
    <dbReference type="NCBI Taxonomy" id="1121302"/>
    <lineage>
        <taxon>Bacteria</taxon>
        <taxon>Bacillati</taxon>
        <taxon>Bacillota</taxon>
        <taxon>Clostridia</taxon>
        <taxon>Eubacteriales</taxon>
        <taxon>Clostridiaceae</taxon>
        <taxon>Clostridium</taxon>
    </lineage>
</organism>
<keyword evidence="1" id="KW-0812">Transmembrane</keyword>
<proteinExistence type="predicted"/>
<dbReference type="STRING" id="1121302.SAMN02745163_00830"/>
<reference evidence="2 3" key="1">
    <citation type="submission" date="2016-11" db="EMBL/GenBank/DDBJ databases">
        <authorList>
            <person name="Jaros S."/>
            <person name="Januszkiewicz K."/>
            <person name="Wedrychowicz H."/>
        </authorList>
    </citation>
    <scope>NUCLEOTIDE SEQUENCE [LARGE SCALE GENOMIC DNA]</scope>
    <source>
        <strain evidence="2 3">DSM 21758</strain>
    </source>
</reference>
<feature type="transmembrane region" description="Helical" evidence="1">
    <location>
        <begin position="52"/>
        <end position="76"/>
    </location>
</feature>
<keyword evidence="1" id="KW-0472">Membrane</keyword>
<feature type="transmembrane region" description="Helical" evidence="1">
    <location>
        <begin position="88"/>
        <end position="105"/>
    </location>
</feature>
<sequence>MISINMPVSKMDRINASYLMGFVNIVVFFITVFIVSYFTFKYKTGVYDFRNISFNLLKSTIEGGILLSVLNVIYIFTSIRINYNLGNGIIYFFVIVFSSYFNFKIDDGTSLILYGVLAGIGLILSYIISFKIFDRYSVVK</sequence>
<protein>
    <submittedName>
        <fullName evidence="2">Uncharacterized protein</fullName>
    </submittedName>
</protein>
<keyword evidence="1" id="KW-1133">Transmembrane helix</keyword>
<feature type="transmembrane region" description="Helical" evidence="1">
    <location>
        <begin position="21"/>
        <end position="40"/>
    </location>
</feature>
<feature type="transmembrane region" description="Helical" evidence="1">
    <location>
        <begin position="111"/>
        <end position="133"/>
    </location>
</feature>
<dbReference type="EMBL" id="FQZB01000005">
    <property type="protein sequence ID" value="SHI83673.1"/>
    <property type="molecule type" value="Genomic_DNA"/>
</dbReference>